<name>A0ABS7A149_9DEIN</name>
<reference evidence="1 2" key="1">
    <citation type="submission" date="2021-07" db="EMBL/GenBank/DDBJ databases">
        <title>Thermus aquaticus gen. n. and sp. n., a nonsporulating extreme thermophile.</title>
        <authorList>
            <person name="Hu C.-J."/>
            <person name="Li W.-J."/>
            <person name="Xian W.-D."/>
        </authorList>
    </citation>
    <scope>NUCLEOTIDE SEQUENCE [LARGE SCALE GENOMIC DNA]</scope>
    <source>
        <strain evidence="1 2">SYSU G05001</strain>
    </source>
</reference>
<evidence type="ECO:0000313" key="2">
    <source>
        <dbReference type="Proteomes" id="UP000724268"/>
    </source>
</evidence>
<gene>
    <name evidence="1" type="ORF">KZX47_12740</name>
</gene>
<dbReference type="EMBL" id="JAHXRS010000029">
    <property type="protein sequence ID" value="MBW6396011.1"/>
    <property type="molecule type" value="Genomic_DNA"/>
</dbReference>
<sequence length="292" mass="32503">MKTYEVQVGLGFPGVLEALLAEAVGDVAALFPNTLRALSALAEAAQRRWVAYASGALPLPGGHVMRRHTGQYAESIQIRVESPEGAVRYVVYSDDPKAPALEWGTPAWDMRLVLKRSHRARRAKDGHLYLIIPFRWGTPGALVLGAYAGREMPEPVYTWWLVPERESTAIVGEREEPSVHDPEVRVRRLVYRWGDRLTPRDVAALGLDPNQGPGRRLVGMVRVRSEEDPRLLSAYLTFRTLSERSQEGWMHPGTPALGVAAAVYGWLQGVYPALVDRALQADVERLKRQAGR</sequence>
<comment type="caution">
    <text evidence="1">The sequence shown here is derived from an EMBL/GenBank/DDBJ whole genome shotgun (WGS) entry which is preliminary data.</text>
</comment>
<evidence type="ECO:0000313" key="1">
    <source>
        <dbReference type="EMBL" id="MBW6396011.1"/>
    </source>
</evidence>
<protein>
    <submittedName>
        <fullName evidence="1">Uncharacterized protein</fullName>
    </submittedName>
</protein>
<keyword evidence="2" id="KW-1185">Reference proteome</keyword>
<dbReference type="RefSeq" id="WP_219760466.1">
    <property type="nucleotide sequence ID" value="NZ_JAHXRS010000029.1"/>
</dbReference>
<dbReference type="Proteomes" id="UP000724268">
    <property type="component" value="Unassembled WGS sequence"/>
</dbReference>
<organism evidence="1 2">
    <name type="scientific">Thermus brevis</name>
    <dbReference type="NCBI Taxonomy" id="2862456"/>
    <lineage>
        <taxon>Bacteria</taxon>
        <taxon>Thermotogati</taxon>
        <taxon>Deinococcota</taxon>
        <taxon>Deinococci</taxon>
        <taxon>Thermales</taxon>
        <taxon>Thermaceae</taxon>
        <taxon>Thermus</taxon>
    </lineage>
</organism>
<proteinExistence type="predicted"/>
<accession>A0ABS7A149</accession>